<keyword evidence="16" id="KW-1133">Transmembrane helix</keyword>
<protein>
    <recommendedName>
        <fullName evidence="5">Oxygen sensor histidine kinase NreB</fullName>
        <ecNumber evidence="4">2.7.13.3</ecNumber>
    </recommendedName>
    <alternativeName>
        <fullName evidence="15">Nitrogen regulation protein B</fullName>
    </alternativeName>
</protein>
<keyword evidence="19" id="KW-1185">Reference proteome</keyword>
<dbReference type="GO" id="GO:0016301">
    <property type="term" value="F:kinase activity"/>
    <property type="evidence" value="ECO:0007669"/>
    <property type="project" value="UniProtKB-KW"/>
</dbReference>
<dbReference type="EC" id="2.7.13.3" evidence="4"/>
<name>A0ABT1DQW8_9ACTN</name>
<dbReference type="Proteomes" id="UP001523369">
    <property type="component" value="Unassembled WGS sequence"/>
</dbReference>
<evidence type="ECO:0000256" key="1">
    <source>
        <dbReference type="ARBA" id="ARBA00000085"/>
    </source>
</evidence>
<evidence type="ECO:0000256" key="5">
    <source>
        <dbReference type="ARBA" id="ARBA00017322"/>
    </source>
</evidence>
<keyword evidence="16" id="KW-0472">Membrane</keyword>
<feature type="transmembrane region" description="Helical" evidence="16">
    <location>
        <begin position="93"/>
        <end position="114"/>
    </location>
</feature>
<dbReference type="SMART" id="SM00387">
    <property type="entry name" value="HATPase_c"/>
    <property type="match status" value="1"/>
</dbReference>
<feature type="transmembrane region" description="Helical" evidence="16">
    <location>
        <begin position="40"/>
        <end position="57"/>
    </location>
</feature>
<keyword evidence="6" id="KW-0004">4Fe-4S</keyword>
<dbReference type="EMBL" id="JAMYJR010000023">
    <property type="protein sequence ID" value="MCO8273243.1"/>
    <property type="molecule type" value="Genomic_DNA"/>
</dbReference>
<feature type="transmembrane region" description="Helical" evidence="16">
    <location>
        <begin position="134"/>
        <end position="154"/>
    </location>
</feature>
<dbReference type="Pfam" id="PF07730">
    <property type="entry name" value="HisKA_3"/>
    <property type="match status" value="1"/>
</dbReference>
<dbReference type="PANTHER" id="PTHR24421:SF62">
    <property type="entry name" value="SENSORY TRANSDUCTION HISTIDINE KINASE"/>
    <property type="match status" value="1"/>
</dbReference>
<dbReference type="PIRSF" id="PIRSF037434">
    <property type="entry name" value="STHK_ChrS"/>
    <property type="match status" value="1"/>
</dbReference>
<feature type="transmembrane region" description="Helical" evidence="16">
    <location>
        <begin position="16"/>
        <end position="33"/>
    </location>
</feature>
<evidence type="ECO:0000256" key="13">
    <source>
        <dbReference type="ARBA" id="ARBA00023014"/>
    </source>
</evidence>
<dbReference type="PANTHER" id="PTHR24421">
    <property type="entry name" value="NITRATE/NITRITE SENSOR PROTEIN NARX-RELATED"/>
    <property type="match status" value="1"/>
</dbReference>
<comment type="cofactor">
    <cofactor evidence="2">
        <name>[4Fe-4S] cluster</name>
        <dbReference type="ChEBI" id="CHEBI:49883"/>
    </cofactor>
</comment>
<dbReference type="InterPro" id="IPR011712">
    <property type="entry name" value="Sig_transdc_His_kin_sub3_dim/P"/>
</dbReference>
<keyword evidence="12" id="KW-0902">Two-component regulatory system</keyword>
<dbReference type="InterPro" id="IPR017205">
    <property type="entry name" value="Sig_transdc_His_kinase_ChrS"/>
</dbReference>
<comment type="catalytic activity">
    <reaction evidence="1">
        <text>ATP + protein L-histidine = ADP + protein N-phospho-L-histidine.</text>
        <dbReference type="EC" id="2.7.13.3"/>
    </reaction>
</comment>
<dbReference type="InterPro" id="IPR036890">
    <property type="entry name" value="HATPase_C_sf"/>
</dbReference>
<dbReference type="InterPro" id="IPR004358">
    <property type="entry name" value="Sig_transdc_His_kin-like_C"/>
</dbReference>
<dbReference type="Gene3D" id="3.30.565.10">
    <property type="entry name" value="Histidine kinase-like ATPase, C-terminal domain"/>
    <property type="match status" value="1"/>
</dbReference>
<organism evidence="18 19">
    <name type="scientific">Paractinoplanes aksuensis</name>
    <dbReference type="NCBI Taxonomy" id="2939490"/>
    <lineage>
        <taxon>Bacteria</taxon>
        <taxon>Bacillati</taxon>
        <taxon>Actinomycetota</taxon>
        <taxon>Actinomycetes</taxon>
        <taxon>Micromonosporales</taxon>
        <taxon>Micromonosporaceae</taxon>
        <taxon>Paractinoplanes</taxon>
    </lineage>
</organism>
<dbReference type="InterPro" id="IPR005467">
    <property type="entry name" value="His_kinase_dom"/>
</dbReference>
<evidence type="ECO:0000256" key="11">
    <source>
        <dbReference type="ARBA" id="ARBA00023004"/>
    </source>
</evidence>
<dbReference type="Gene3D" id="1.20.5.1930">
    <property type="match status" value="1"/>
</dbReference>
<evidence type="ECO:0000259" key="17">
    <source>
        <dbReference type="PROSITE" id="PS50109"/>
    </source>
</evidence>
<evidence type="ECO:0000256" key="8">
    <source>
        <dbReference type="ARBA" id="ARBA00022679"/>
    </source>
</evidence>
<comment type="subcellular location">
    <subcellularLocation>
        <location evidence="3">Cytoplasm</location>
    </subcellularLocation>
</comment>
<evidence type="ECO:0000256" key="10">
    <source>
        <dbReference type="ARBA" id="ARBA00022777"/>
    </source>
</evidence>
<reference evidence="18 19" key="1">
    <citation type="submission" date="2022-06" db="EMBL/GenBank/DDBJ databases">
        <title>New Species of the Genus Actinoplanes, ActinopZanes ferrugineus.</title>
        <authorList>
            <person name="Ding P."/>
        </authorList>
    </citation>
    <scope>NUCLEOTIDE SEQUENCE [LARGE SCALE GENOMIC DNA]</scope>
    <source>
        <strain evidence="18 19">TRM88003</strain>
    </source>
</reference>
<keyword evidence="16" id="KW-0812">Transmembrane</keyword>
<evidence type="ECO:0000313" key="18">
    <source>
        <dbReference type="EMBL" id="MCO8273243.1"/>
    </source>
</evidence>
<comment type="function">
    <text evidence="14">Member of the two-component regulatory system NreB/NreC involved in the control of dissimilatory nitrate/nitrite reduction in response to oxygen. NreB functions as a direct oxygen sensor histidine kinase which is autophosphorylated, in the absence of oxygen, probably at the conserved histidine residue, and transfers its phosphate group probably to a conserved aspartate residue of NreC. NreB/NreC activates the expression of the nitrate (narGHJI) and nitrite (nir) reductase operons, as well as the putative nitrate transporter gene narT.</text>
</comment>
<evidence type="ECO:0000256" key="9">
    <source>
        <dbReference type="ARBA" id="ARBA00022723"/>
    </source>
</evidence>
<dbReference type="CDD" id="cd16917">
    <property type="entry name" value="HATPase_UhpB-NarQ-NarX-like"/>
    <property type="match status" value="1"/>
</dbReference>
<dbReference type="InterPro" id="IPR050482">
    <property type="entry name" value="Sensor_HK_TwoCompSys"/>
</dbReference>
<dbReference type="RefSeq" id="WP_253239319.1">
    <property type="nucleotide sequence ID" value="NZ_JAMYJR010000023.1"/>
</dbReference>
<evidence type="ECO:0000256" key="16">
    <source>
        <dbReference type="SAM" id="Phobius"/>
    </source>
</evidence>
<gene>
    <name evidence="18" type="ORF">M1L60_21865</name>
</gene>
<evidence type="ECO:0000256" key="2">
    <source>
        <dbReference type="ARBA" id="ARBA00001966"/>
    </source>
</evidence>
<comment type="caution">
    <text evidence="18">The sequence shown here is derived from an EMBL/GenBank/DDBJ whole genome shotgun (WGS) entry which is preliminary data.</text>
</comment>
<keyword evidence="13" id="KW-0411">Iron-sulfur</keyword>
<dbReference type="PRINTS" id="PR00344">
    <property type="entry name" value="BCTRLSENSOR"/>
</dbReference>
<feature type="transmembrane region" description="Helical" evidence="16">
    <location>
        <begin position="69"/>
        <end position="86"/>
    </location>
</feature>
<evidence type="ECO:0000313" key="19">
    <source>
        <dbReference type="Proteomes" id="UP001523369"/>
    </source>
</evidence>
<dbReference type="Pfam" id="PF02518">
    <property type="entry name" value="HATPase_c"/>
    <property type="match status" value="1"/>
</dbReference>
<keyword evidence="11" id="KW-0408">Iron</keyword>
<proteinExistence type="predicted"/>
<evidence type="ECO:0000256" key="12">
    <source>
        <dbReference type="ARBA" id="ARBA00023012"/>
    </source>
</evidence>
<accession>A0ABT1DQW8</accession>
<keyword evidence="7" id="KW-0963">Cytoplasm</keyword>
<sequence length="382" mass="41333">MTVEELRREHRWNQPWALLPYGLLVIAYGIALFTGPAGWAAPTVAAAGFAVWHWWFVPAHPDWWERRPWFMAVYFTGVLGWTYLLLRLDEAFQLFVPACYVLAFVALPGWWAYLGLLAANVPLLAASGANLSSVLINVGIITPLAALFGTMVRVMEREAIRRREVNSELVAMATENARLNRAAGVAEERARLAREIHDTVAQGLTGIVTQLEALGEVAPEQQRRLDHARTLARTSLDEVRRSIDALRPGPLQDARLVDAVRLAVSTWSGQQDVPVSFTVTGTPVPAHAEVEVTLLRAAQEALANVGRHARAGRADVTLSYMEDVIVLDVRDDGAGFDVGRAGGFGLVALRQRVEALAGSVAIESSPGAGTAVSVTVPAIGAA</sequence>
<evidence type="ECO:0000256" key="7">
    <source>
        <dbReference type="ARBA" id="ARBA00022490"/>
    </source>
</evidence>
<keyword evidence="8" id="KW-0808">Transferase</keyword>
<keyword evidence="10 18" id="KW-0418">Kinase</keyword>
<dbReference type="SUPFAM" id="SSF55874">
    <property type="entry name" value="ATPase domain of HSP90 chaperone/DNA topoisomerase II/histidine kinase"/>
    <property type="match status" value="1"/>
</dbReference>
<keyword evidence="9" id="KW-0479">Metal-binding</keyword>
<dbReference type="PROSITE" id="PS50109">
    <property type="entry name" value="HIS_KIN"/>
    <property type="match status" value="1"/>
</dbReference>
<evidence type="ECO:0000256" key="3">
    <source>
        <dbReference type="ARBA" id="ARBA00004496"/>
    </source>
</evidence>
<feature type="domain" description="Histidine kinase" evidence="17">
    <location>
        <begin position="195"/>
        <end position="380"/>
    </location>
</feature>
<dbReference type="InterPro" id="IPR003594">
    <property type="entry name" value="HATPase_dom"/>
</dbReference>
<evidence type="ECO:0000256" key="14">
    <source>
        <dbReference type="ARBA" id="ARBA00024827"/>
    </source>
</evidence>
<evidence type="ECO:0000256" key="15">
    <source>
        <dbReference type="ARBA" id="ARBA00030800"/>
    </source>
</evidence>
<evidence type="ECO:0000256" key="4">
    <source>
        <dbReference type="ARBA" id="ARBA00012438"/>
    </source>
</evidence>
<evidence type="ECO:0000256" key="6">
    <source>
        <dbReference type="ARBA" id="ARBA00022485"/>
    </source>
</evidence>